<dbReference type="WBParaSite" id="Csp11.Scaffold630.g17817.t1">
    <property type="protein sequence ID" value="Csp11.Scaffold630.g17817.t1"/>
    <property type="gene ID" value="Csp11.Scaffold630.g17817"/>
</dbReference>
<dbReference type="Proteomes" id="UP000095282">
    <property type="component" value="Unplaced"/>
</dbReference>
<dbReference type="Pfam" id="PF07312">
    <property type="entry name" value="DUF1459"/>
    <property type="match status" value="1"/>
</dbReference>
<reference evidence="3" key="1">
    <citation type="submission" date="2016-11" db="UniProtKB">
        <authorList>
            <consortium name="WormBaseParasite"/>
        </authorList>
    </citation>
    <scope>IDENTIFICATION</scope>
</reference>
<accession>A0A1I7UNR0</accession>
<evidence type="ECO:0000256" key="1">
    <source>
        <dbReference type="SAM" id="SignalP"/>
    </source>
</evidence>
<protein>
    <submittedName>
        <fullName evidence="3">Nematode Specific Peptide family, group B</fullName>
    </submittedName>
</protein>
<feature type="chain" id="PRO_5009309254" evidence="1">
    <location>
        <begin position="20"/>
        <end position="85"/>
    </location>
</feature>
<dbReference type="InterPro" id="IPR009924">
    <property type="entry name" value="DUF1459"/>
</dbReference>
<dbReference type="PANTHER" id="PTHR31887">
    <property type="entry name" value="NEMATODE SPECIFIC PEPTIDE FAMILY, GROUP B"/>
    <property type="match status" value="1"/>
</dbReference>
<sequence length="85" mass="9095">MFQKCLIVLAVSVLCICSSQVLYTPEVVSSPYYYPSASSPLAAAYPYSYSYGAAAGYPNAYYGWGSNKGQQTPSSVPTQSLTSNQ</sequence>
<name>A0A1I7UNR0_9PELO</name>
<dbReference type="AlphaFoldDB" id="A0A1I7UNR0"/>
<organism evidence="2 3">
    <name type="scientific">Caenorhabditis tropicalis</name>
    <dbReference type="NCBI Taxonomy" id="1561998"/>
    <lineage>
        <taxon>Eukaryota</taxon>
        <taxon>Metazoa</taxon>
        <taxon>Ecdysozoa</taxon>
        <taxon>Nematoda</taxon>
        <taxon>Chromadorea</taxon>
        <taxon>Rhabditida</taxon>
        <taxon>Rhabditina</taxon>
        <taxon>Rhabditomorpha</taxon>
        <taxon>Rhabditoidea</taxon>
        <taxon>Rhabditidae</taxon>
        <taxon>Peloderinae</taxon>
        <taxon>Caenorhabditis</taxon>
    </lineage>
</organism>
<dbReference type="PANTHER" id="PTHR31887:SF1">
    <property type="entry name" value="NEMATODE SPECIFIC PEPTIDE FAMILY, GROUP B"/>
    <property type="match status" value="1"/>
</dbReference>
<keyword evidence="1" id="KW-0732">Signal</keyword>
<dbReference type="eggNOG" id="ENOG502TIC6">
    <property type="taxonomic scope" value="Eukaryota"/>
</dbReference>
<keyword evidence="2" id="KW-1185">Reference proteome</keyword>
<evidence type="ECO:0000313" key="3">
    <source>
        <dbReference type="WBParaSite" id="Csp11.Scaffold630.g17817.t1"/>
    </source>
</evidence>
<feature type="signal peptide" evidence="1">
    <location>
        <begin position="1"/>
        <end position="19"/>
    </location>
</feature>
<evidence type="ECO:0000313" key="2">
    <source>
        <dbReference type="Proteomes" id="UP000095282"/>
    </source>
</evidence>
<proteinExistence type="predicted"/>